<comment type="caution">
    <text evidence="3">The sequence shown here is derived from an EMBL/GenBank/DDBJ whole genome shotgun (WGS) entry which is preliminary data.</text>
</comment>
<feature type="transmembrane region" description="Helical" evidence="1">
    <location>
        <begin position="145"/>
        <end position="168"/>
    </location>
</feature>
<feature type="domain" description="CAAX prenyl protease 2/Lysostaphin resistance protein A-like" evidence="2">
    <location>
        <begin position="144"/>
        <end position="232"/>
    </location>
</feature>
<feature type="transmembrane region" description="Helical" evidence="1">
    <location>
        <begin position="12"/>
        <end position="34"/>
    </location>
</feature>
<proteinExistence type="predicted"/>
<dbReference type="RefSeq" id="WP_166693579.1">
    <property type="nucleotide sequence ID" value="NZ_WAEL01000009.1"/>
</dbReference>
<keyword evidence="3" id="KW-0645">Protease</keyword>
<feature type="transmembrane region" description="Helical" evidence="1">
    <location>
        <begin position="96"/>
        <end position="118"/>
    </location>
</feature>
<protein>
    <submittedName>
        <fullName evidence="3">CPBP family intramembrane metalloprotease</fullName>
    </submittedName>
</protein>
<keyword evidence="1" id="KW-1133">Transmembrane helix</keyword>
<feature type="transmembrane region" description="Helical" evidence="1">
    <location>
        <begin position="46"/>
        <end position="70"/>
    </location>
</feature>
<feature type="transmembrane region" description="Helical" evidence="1">
    <location>
        <begin position="188"/>
        <end position="213"/>
    </location>
</feature>
<dbReference type="EMBL" id="WAEL01000009">
    <property type="protein sequence ID" value="NID12885.1"/>
    <property type="molecule type" value="Genomic_DNA"/>
</dbReference>
<accession>A0ABX0QP06</accession>
<keyword evidence="3" id="KW-0482">Metalloprotease</keyword>
<keyword evidence="4" id="KW-1185">Reference proteome</keyword>
<evidence type="ECO:0000313" key="4">
    <source>
        <dbReference type="Proteomes" id="UP000606008"/>
    </source>
</evidence>
<dbReference type="Pfam" id="PF02517">
    <property type="entry name" value="Rce1-like"/>
    <property type="match status" value="1"/>
</dbReference>
<keyword evidence="1" id="KW-0472">Membrane</keyword>
<dbReference type="Proteomes" id="UP000606008">
    <property type="component" value="Unassembled WGS sequence"/>
</dbReference>
<dbReference type="InterPro" id="IPR003675">
    <property type="entry name" value="Rce1/LyrA-like_dom"/>
</dbReference>
<name>A0ABX0QP06_9BACT</name>
<reference evidence="4" key="1">
    <citation type="submission" date="2019-09" db="EMBL/GenBank/DDBJ databases">
        <authorList>
            <person name="Jung D.-H."/>
        </authorList>
    </citation>
    <scope>NUCLEOTIDE SEQUENCE [LARGE SCALE GENOMIC DNA]</scope>
    <source>
        <strain evidence="4">JA-25</strain>
    </source>
</reference>
<dbReference type="GO" id="GO:0008237">
    <property type="term" value="F:metallopeptidase activity"/>
    <property type="evidence" value="ECO:0007669"/>
    <property type="project" value="UniProtKB-KW"/>
</dbReference>
<reference evidence="4" key="2">
    <citation type="submission" date="2023-07" db="EMBL/GenBank/DDBJ databases">
        <authorList>
            <person name="Jung D.-H."/>
        </authorList>
    </citation>
    <scope>NUCLEOTIDE SEQUENCE [LARGE SCALE GENOMIC DNA]</scope>
    <source>
        <strain evidence="4">JA-25</strain>
    </source>
</reference>
<evidence type="ECO:0000256" key="1">
    <source>
        <dbReference type="SAM" id="Phobius"/>
    </source>
</evidence>
<feature type="transmembrane region" description="Helical" evidence="1">
    <location>
        <begin position="225"/>
        <end position="245"/>
    </location>
</feature>
<keyword evidence="1" id="KW-0812">Transmembrane</keyword>
<evidence type="ECO:0000259" key="2">
    <source>
        <dbReference type="Pfam" id="PF02517"/>
    </source>
</evidence>
<keyword evidence="3" id="KW-0378">Hydrolase</keyword>
<sequence>MITSLTPPKLSWPGTFLLFSGPTLLLYLVLTYLVPTLRVSLGVHPALGWFVGGTFVFKPLLLLAVGLTWWQLKPANWAELRAALCLNPLSRHDWRYSLVGLLLIFMGMGLIVGGANLAHRYLGTPLPDMAPPALSFPPFRSGERWLLLVWAVMFFFNIVGEECLWRGYILQRQIGQLGRWAWVVNGTLWATFHLPFGLSMLLLAMPAFVVVPYVFQQTRNTTTGLVIHGLMNGPIFVVMSLGLLGPLP</sequence>
<organism evidence="3 4">
    <name type="scientific">Fibrivirga algicola</name>
    <dbReference type="NCBI Taxonomy" id="2950420"/>
    <lineage>
        <taxon>Bacteria</taxon>
        <taxon>Pseudomonadati</taxon>
        <taxon>Bacteroidota</taxon>
        <taxon>Cytophagia</taxon>
        <taxon>Cytophagales</taxon>
        <taxon>Spirosomataceae</taxon>
        <taxon>Fibrivirga</taxon>
    </lineage>
</organism>
<gene>
    <name evidence="3" type="ORF">F7231_22125</name>
</gene>
<evidence type="ECO:0000313" key="3">
    <source>
        <dbReference type="EMBL" id="NID12885.1"/>
    </source>
</evidence>